<evidence type="ECO:0008006" key="3">
    <source>
        <dbReference type="Google" id="ProtNLM"/>
    </source>
</evidence>
<sequence length="205" mass="23851">MKIRKLLGKYKFRRRSSIIIIFTENRKSDVKNIFIFEKTNNKYFMTVIGLRVKSNSKIYYCILEELPDGSLNYVDITHLKIPLALNWPEALNFVRNTILDILLQYGVKKAIIRICEFGITFNSTINERVYIEGVLQETIASSNVEKYKAGQIAEFTSLLGIKRDEFKKYAQADLHYENIPTEINWDKLSLEERETILTANAALNL</sequence>
<dbReference type="RefSeq" id="WP_326319439.1">
    <property type="nucleotide sequence ID" value="NZ_JAYLAA010000006.1"/>
</dbReference>
<keyword evidence="2" id="KW-1185">Reference proteome</keyword>
<name>A0ABU6HMR0_9FLAO</name>
<evidence type="ECO:0000313" key="1">
    <source>
        <dbReference type="EMBL" id="MEC3874355.1"/>
    </source>
</evidence>
<comment type="caution">
    <text evidence="1">The sequence shown here is derived from an EMBL/GenBank/DDBJ whole genome shotgun (WGS) entry which is preliminary data.</text>
</comment>
<protein>
    <recommendedName>
        <fullName evidence="3">BFN domain-containing protein</fullName>
    </recommendedName>
</protein>
<proteinExistence type="predicted"/>
<accession>A0ABU6HMR0</accession>
<dbReference type="EMBL" id="JAYLAA010000006">
    <property type="protein sequence ID" value="MEC3874355.1"/>
    <property type="molecule type" value="Genomic_DNA"/>
</dbReference>
<reference evidence="1 2" key="1">
    <citation type="submission" date="2024-01" db="EMBL/GenBank/DDBJ databases">
        <title>Chryseobacterium sp. T9W2-O.</title>
        <authorList>
            <person name="Maltman C."/>
        </authorList>
    </citation>
    <scope>NUCLEOTIDE SEQUENCE [LARGE SCALE GENOMIC DNA]</scope>
    <source>
        <strain evidence="1 2">T9W2-O</strain>
    </source>
</reference>
<gene>
    <name evidence="1" type="ORF">SOP96_01365</name>
</gene>
<evidence type="ECO:0000313" key="2">
    <source>
        <dbReference type="Proteomes" id="UP001348397"/>
    </source>
</evidence>
<dbReference type="Proteomes" id="UP001348397">
    <property type="component" value="Unassembled WGS sequence"/>
</dbReference>
<organism evidence="1 2">
    <name type="scientific">Chryseobacterium salviniae</name>
    <dbReference type="NCBI Taxonomy" id="3101750"/>
    <lineage>
        <taxon>Bacteria</taxon>
        <taxon>Pseudomonadati</taxon>
        <taxon>Bacteroidota</taxon>
        <taxon>Flavobacteriia</taxon>
        <taxon>Flavobacteriales</taxon>
        <taxon>Weeksellaceae</taxon>
        <taxon>Chryseobacterium group</taxon>
        <taxon>Chryseobacterium</taxon>
    </lineage>
</organism>